<accession>A0A9W5TDG7</accession>
<sequence>MNRRTPFKQIFTTVPSRGRLVIATLVTGIVTNYMGRKALSQIQNRNLAANVETLVKDSPDWSCFYYTRQYREECTEYNRLTGGEYIETICTKLEDKMRNCKEMLAKEIEKCRPYAMEAPMEVENKQPWLE</sequence>
<comment type="caution">
    <text evidence="1">The sequence shown here is derived from an EMBL/GenBank/DDBJ whole genome shotgun (WGS) entry which is preliminary data.</text>
</comment>
<proteinExistence type="predicted"/>
<organism evidence="1 2">
    <name type="scientific">Babesia ovis</name>
    <dbReference type="NCBI Taxonomy" id="5869"/>
    <lineage>
        <taxon>Eukaryota</taxon>
        <taxon>Sar</taxon>
        <taxon>Alveolata</taxon>
        <taxon>Apicomplexa</taxon>
        <taxon>Aconoidasida</taxon>
        <taxon>Piroplasmida</taxon>
        <taxon>Babesiidae</taxon>
        <taxon>Babesia</taxon>
    </lineage>
</organism>
<dbReference type="EMBL" id="BLIY01000020">
    <property type="protein sequence ID" value="GFE55386.1"/>
    <property type="molecule type" value="Genomic_DNA"/>
</dbReference>
<evidence type="ECO:0000313" key="1">
    <source>
        <dbReference type="EMBL" id="GFE55386.1"/>
    </source>
</evidence>
<dbReference type="Proteomes" id="UP001057455">
    <property type="component" value="Unassembled WGS sequence"/>
</dbReference>
<evidence type="ECO:0000313" key="2">
    <source>
        <dbReference type="Proteomes" id="UP001057455"/>
    </source>
</evidence>
<gene>
    <name evidence="1" type="ORF">BaOVIS_027900</name>
</gene>
<protein>
    <submittedName>
        <fullName evidence="1">Uncharacterized protein</fullName>
    </submittedName>
</protein>
<dbReference type="AlphaFoldDB" id="A0A9W5TDG7"/>
<reference evidence="1" key="1">
    <citation type="submission" date="2019-12" db="EMBL/GenBank/DDBJ databases">
        <title>Genome sequence of Babesia ovis.</title>
        <authorList>
            <person name="Yamagishi J."/>
            <person name="Sevinc F."/>
            <person name="Xuan X."/>
        </authorList>
    </citation>
    <scope>NUCLEOTIDE SEQUENCE</scope>
    <source>
        <strain evidence="1">Selcuk</strain>
    </source>
</reference>
<name>A0A9W5TDG7_BABOV</name>
<keyword evidence="2" id="KW-1185">Reference proteome</keyword>
<dbReference type="OrthoDB" id="365067at2759"/>